<evidence type="ECO:0000256" key="1">
    <source>
        <dbReference type="SAM" id="MobiDB-lite"/>
    </source>
</evidence>
<name>A0A6J4M484_9ACTN</name>
<feature type="region of interest" description="Disordered" evidence="1">
    <location>
        <begin position="1"/>
        <end position="129"/>
    </location>
</feature>
<gene>
    <name evidence="2" type="ORF">AVDCRST_MAG16-2201</name>
</gene>
<feature type="non-terminal residue" evidence="2">
    <location>
        <position position="1"/>
    </location>
</feature>
<protein>
    <submittedName>
        <fullName evidence="2">Uncharacterized protein</fullName>
    </submittedName>
</protein>
<accession>A0A6J4M484</accession>
<sequence length="129" mass="13487">ERLAAVRPVPQGAVHGRVRRCGPDLHRVPHRPRAVGAPQAGDHGHADADGAATGRRPVLQRARRPASAARIGRQRRPRGARAAGPPRRGRGAGRVASRGVRPAAARRPGRRGAAPAEQRLGAAGGGRRL</sequence>
<feature type="non-terminal residue" evidence="2">
    <location>
        <position position="129"/>
    </location>
</feature>
<organism evidence="2">
    <name type="scientific">uncultured Frankineae bacterium</name>
    <dbReference type="NCBI Taxonomy" id="437475"/>
    <lineage>
        <taxon>Bacteria</taxon>
        <taxon>Bacillati</taxon>
        <taxon>Actinomycetota</taxon>
        <taxon>Actinomycetes</taxon>
        <taxon>Frankiales</taxon>
        <taxon>environmental samples</taxon>
    </lineage>
</organism>
<evidence type="ECO:0000313" key="2">
    <source>
        <dbReference type="EMBL" id="CAA9348214.1"/>
    </source>
</evidence>
<dbReference type="EMBL" id="CADCUE010000202">
    <property type="protein sequence ID" value="CAA9348214.1"/>
    <property type="molecule type" value="Genomic_DNA"/>
</dbReference>
<proteinExistence type="predicted"/>
<dbReference type="AlphaFoldDB" id="A0A6J4M484"/>
<feature type="compositionally biased region" description="Low complexity" evidence="1">
    <location>
        <begin position="93"/>
        <end position="121"/>
    </location>
</feature>
<reference evidence="2" key="1">
    <citation type="submission" date="2020-02" db="EMBL/GenBank/DDBJ databases">
        <authorList>
            <person name="Meier V. D."/>
        </authorList>
    </citation>
    <scope>NUCLEOTIDE SEQUENCE</scope>
    <source>
        <strain evidence="2">AVDCRST_MAG16</strain>
    </source>
</reference>